<feature type="domain" description="Cystatin" evidence="1">
    <location>
        <begin position="27"/>
        <end position="55"/>
    </location>
</feature>
<dbReference type="GO" id="GO:0004869">
    <property type="term" value="F:cysteine-type endopeptidase inhibitor activity"/>
    <property type="evidence" value="ECO:0007669"/>
    <property type="project" value="InterPro"/>
</dbReference>
<reference evidence="2" key="1">
    <citation type="submission" date="2025-08" db="UniProtKB">
        <authorList>
            <consortium name="Ensembl"/>
        </authorList>
    </citation>
    <scope>IDENTIFICATION</scope>
</reference>
<proteinExistence type="predicted"/>
<dbReference type="InterPro" id="IPR000010">
    <property type="entry name" value="Cystatin_dom"/>
</dbReference>
<protein>
    <recommendedName>
        <fullName evidence="1">Cystatin domain-containing protein</fullName>
    </recommendedName>
</protein>
<dbReference type="InterPro" id="IPR046350">
    <property type="entry name" value="Cystatin_sf"/>
</dbReference>
<dbReference type="SUPFAM" id="SSF54403">
    <property type="entry name" value="Cystatin/monellin"/>
    <property type="match status" value="1"/>
</dbReference>
<dbReference type="AlphaFoldDB" id="A0A3B4AVN7"/>
<evidence type="ECO:0000313" key="3">
    <source>
        <dbReference type="Proteomes" id="UP000261520"/>
    </source>
</evidence>
<organism evidence="2 3">
    <name type="scientific">Periophthalmus magnuspinnatus</name>
    <dbReference type="NCBI Taxonomy" id="409849"/>
    <lineage>
        <taxon>Eukaryota</taxon>
        <taxon>Metazoa</taxon>
        <taxon>Chordata</taxon>
        <taxon>Craniata</taxon>
        <taxon>Vertebrata</taxon>
        <taxon>Euteleostomi</taxon>
        <taxon>Actinopterygii</taxon>
        <taxon>Neopterygii</taxon>
        <taxon>Teleostei</taxon>
        <taxon>Neoteleostei</taxon>
        <taxon>Acanthomorphata</taxon>
        <taxon>Gobiaria</taxon>
        <taxon>Gobiiformes</taxon>
        <taxon>Gobioidei</taxon>
        <taxon>Gobiidae</taxon>
        <taxon>Oxudercinae</taxon>
        <taxon>Periophthalmus</taxon>
    </lineage>
</organism>
<dbReference type="Gene3D" id="3.10.450.10">
    <property type="match status" value="1"/>
</dbReference>
<dbReference type="Proteomes" id="UP000261520">
    <property type="component" value="Unplaced"/>
</dbReference>
<evidence type="ECO:0000313" key="2">
    <source>
        <dbReference type="Ensembl" id="ENSPMGP00000020790.1"/>
    </source>
</evidence>
<dbReference type="Pfam" id="PF00031">
    <property type="entry name" value="Cystatin"/>
    <property type="match status" value="1"/>
</dbReference>
<dbReference type="PROSITE" id="PS00287">
    <property type="entry name" value="CYSTATIN"/>
    <property type="match status" value="1"/>
</dbReference>
<sequence>PDLWGSPGVSPGTPVVQSLDAAVRPEQRGETYEIFKAISYKTQTVAGLNHFVNVSLYISL</sequence>
<reference evidence="2" key="2">
    <citation type="submission" date="2025-09" db="UniProtKB">
        <authorList>
            <consortium name="Ensembl"/>
        </authorList>
    </citation>
    <scope>IDENTIFICATION</scope>
</reference>
<accession>A0A3B4AVN7</accession>
<dbReference type="CDD" id="cd00042">
    <property type="entry name" value="CY"/>
    <property type="match status" value="1"/>
</dbReference>
<dbReference type="Ensembl" id="ENSPMGT00000022168.1">
    <property type="protein sequence ID" value="ENSPMGP00000020790.1"/>
    <property type="gene ID" value="ENSPMGG00000016846.1"/>
</dbReference>
<evidence type="ECO:0000259" key="1">
    <source>
        <dbReference type="Pfam" id="PF00031"/>
    </source>
</evidence>
<keyword evidence="3" id="KW-1185">Reference proteome</keyword>
<dbReference type="InterPro" id="IPR018073">
    <property type="entry name" value="Prot_inh_cystat_CS"/>
</dbReference>
<name>A0A3B4AVN7_9GOBI</name>